<reference evidence="3" key="1">
    <citation type="journal article" date="2017" name="Nat. Commun.">
        <title>The North American bullfrog draft genome provides insight into hormonal regulation of long noncoding RNA.</title>
        <authorList>
            <person name="Hammond S.A."/>
            <person name="Warren R.L."/>
            <person name="Vandervalk B.P."/>
            <person name="Kucuk E."/>
            <person name="Khan H."/>
            <person name="Gibb E.A."/>
            <person name="Pandoh P."/>
            <person name="Kirk H."/>
            <person name="Zhao Y."/>
            <person name="Jones M."/>
            <person name="Mungall A.J."/>
            <person name="Coope R."/>
            <person name="Pleasance S."/>
            <person name="Moore R.A."/>
            <person name="Holt R.A."/>
            <person name="Round J.M."/>
            <person name="Ohora S."/>
            <person name="Walle B.V."/>
            <person name="Veldhoen N."/>
            <person name="Helbing C.C."/>
            <person name="Birol I."/>
        </authorList>
    </citation>
    <scope>NUCLEOTIDE SEQUENCE [LARGE SCALE GENOMIC DNA]</scope>
</reference>
<dbReference type="AlphaFoldDB" id="A0A2G9QC22"/>
<proteinExistence type="predicted"/>
<evidence type="ECO:0000313" key="3">
    <source>
        <dbReference type="Proteomes" id="UP000228934"/>
    </source>
</evidence>
<accession>A0A2G9QC22</accession>
<gene>
    <name evidence="2" type="ORF">AB205_0030450</name>
</gene>
<feature type="region of interest" description="Disordered" evidence="1">
    <location>
        <begin position="85"/>
        <end position="119"/>
    </location>
</feature>
<feature type="non-terminal residue" evidence="2">
    <location>
        <position position="1"/>
    </location>
</feature>
<protein>
    <submittedName>
        <fullName evidence="2">Uncharacterized protein</fullName>
    </submittedName>
</protein>
<evidence type="ECO:0000313" key="2">
    <source>
        <dbReference type="EMBL" id="PIO13138.1"/>
    </source>
</evidence>
<name>A0A2G9QC22_AQUCT</name>
<keyword evidence="3" id="KW-1185">Reference proteome</keyword>
<organism evidence="2 3">
    <name type="scientific">Aquarana catesbeiana</name>
    <name type="common">American bullfrog</name>
    <name type="synonym">Rana catesbeiana</name>
    <dbReference type="NCBI Taxonomy" id="8400"/>
    <lineage>
        <taxon>Eukaryota</taxon>
        <taxon>Metazoa</taxon>
        <taxon>Chordata</taxon>
        <taxon>Craniata</taxon>
        <taxon>Vertebrata</taxon>
        <taxon>Euteleostomi</taxon>
        <taxon>Amphibia</taxon>
        <taxon>Batrachia</taxon>
        <taxon>Anura</taxon>
        <taxon>Neobatrachia</taxon>
        <taxon>Ranoidea</taxon>
        <taxon>Ranidae</taxon>
        <taxon>Aquarana</taxon>
    </lineage>
</organism>
<sequence length="119" mass="13653">SLGEKRKNIVESQAALRQSSSLRLRRRRLEVRKRRGMKRRMKRMQICQNINWMMMKMTTMVTFQNITLPVTKKIIVKIRNPPAADLNLDHPIPPPTQAQGLGPGKRVQVKGKAGQNVSI</sequence>
<evidence type="ECO:0000256" key="1">
    <source>
        <dbReference type="SAM" id="MobiDB-lite"/>
    </source>
</evidence>
<dbReference type="EMBL" id="KZ024643">
    <property type="protein sequence ID" value="PIO13138.1"/>
    <property type="molecule type" value="Genomic_DNA"/>
</dbReference>
<dbReference type="Proteomes" id="UP000228934">
    <property type="component" value="Unassembled WGS sequence"/>
</dbReference>